<dbReference type="EMBL" id="CP022685">
    <property type="protein sequence ID" value="ATL29991.1"/>
    <property type="molecule type" value="Genomic_DNA"/>
</dbReference>
<dbReference type="AlphaFoldDB" id="A0A291QE53"/>
<keyword evidence="1" id="KW-0449">Lipoprotein</keyword>
<protein>
    <submittedName>
        <fullName evidence="1">Putative lipoprotein</fullName>
    </submittedName>
</protein>
<keyword evidence="2" id="KW-1185">Reference proteome</keyword>
<sequence>MRAAALSLAVGAVAGVLTSCGTHDRAVSYSGGTLEKVTPENERRGKEISVEAMGLFKDVGSLRLAVDRTSARGRQKVSLHMDRDSNCTGTFDAGPTQRGDLIMIEGRATYVRFSDRSLQEIRELAIRRGPEIAARARERTALARGKYLKIPTGGAVGSAAMPVDSCDLDKITRQMPGGPGPDDVIKAQGPTRRYGEDVIPLVEHGNGETTVYVAAHGKPYVLGLEAAENGETMRMRMSDYDEPVEAVAPAAAQTIDISEVSGGTGGGSLFEV</sequence>
<proteinExistence type="predicted"/>
<reference evidence="1 2" key="1">
    <citation type="submission" date="2017-08" db="EMBL/GenBank/DDBJ databases">
        <title>Complete Genome Sequence of Streptomyces formicae KY5, the formicamycin producer.</title>
        <authorList>
            <person name="Holmes N.A."/>
            <person name="Devine R."/>
            <person name="Qin Z."/>
            <person name="Seipke R.F."/>
            <person name="Wilkinson B."/>
            <person name="Hutchings M.I."/>
        </authorList>
    </citation>
    <scope>NUCLEOTIDE SEQUENCE [LARGE SCALE GENOMIC DNA]</scope>
    <source>
        <strain evidence="1 2">KY5</strain>
    </source>
</reference>
<dbReference type="PROSITE" id="PS51257">
    <property type="entry name" value="PROKAR_LIPOPROTEIN"/>
    <property type="match status" value="1"/>
</dbReference>
<evidence type="ECO:0000313" key="2">
    <source>
        <dbReference type="Proteomes" id="UP000221011"/>
    </source>
</evidence>
<evidence type="ECO:0000313" key="1">
    <source>
        <dbReference type="EMBL" id="ATL29991.1"/>
    </source>
</evidence>
<gene>
    <name evidence="1" type="ORF">KY5_4973</name>
</gene>
<name>A0A291QE53_9ACTN</name>
<dbReference type="KEGG" id="sfk:KY5_4973"/>
<accession>A0A291QE53</accession>
<dbReference type="Proteomes" id="UP000221011">
    <property type="component" value="Chromosome"/>
</dbReference>
<organism evidence="1 2">
    <name type="scientific">Streptomyces formicae</name>
    <dbReference type="NCBI Taxonomy" id="1616117"/>
    <lineage>
        <taxon>Bacteria</taxon>
        <taxon>Bacillati</taxon>
        <taxon>Actinomycetota</taxon>
        <taxon>Actinomycetes</taxon>
        <taxon>Kitasatosporales</taxon>
        <taxon>Streptomycetaceae</taxon>
        <taxon>Streptomyces</taxon>
    </lineage>
</organism>